<evidence type="ECO:0000256" key="2">
    <source>
        <dbReference type="ARBA" id="ARBA00005407"/>
    </source>
</evidence>
<feature type="region of interest" description="Disordered" evidence="4">
    <location>
        <begin position="539"/>
        <end position="579"/>
    </location>
</feature>
<feature type="compositionally biased region" description="Basic and acidic residues" evidence="4">
    <location>
        <begin position="209"/>
        <end position="221"/>
    </location>
</feature>
<organism evidence="6 7">
    <name type="scientific">Coprinopsis marcescibilis</name>
    <name type="common">Agaric fungus</name>
    <name type="synonym">Psathyrella marcescibilis</name>
    <dbReference type="NCBI Taxonomy" id="230819"/>
    <lineage>
        <taxon>Eukaryota</taxon>
        <taxon>Fungi</taxon>
        <taxon>Dikarya</taxon>
        <taxon>Basidiomycota</taxon>
        <taxon>Agaricomycotina</taxon>
        <taxon>Agaricomycetes</taxon>
        <taxon>Agaricomycetidae</taxon>
        <taxon>Agaricales</taxon>
        <taxon>Agaricineae</taxon>
        <taxon>Psathyrellaceae</taxon>
        <taxon>Coprinopsis</taxon>
    </lineage>
</organism>
<accession>A0A5C3L7Q2</accession>
<reference evidence="6 7" key="1">
    <citation type="journal article" date="2019" name="Nat. Ecol. Evol.">
        <title>Megaphylogeny resolves global patterns of mushroom evolution.</title>
        <authorList>
            <person name="Varga T."/>
            <person name="Krizsan K."/>
            <person name="Foldi C."/>
            <person name="Dima B."/>
            <person name="Sanchez-Garcia M."/>
            <person name="Sanchez-Ramirez S."/>
            <person name="Szollosi G.J."/>
            <person name="Szarkandi J.G."/>
            <person name="Papp V."/>
            <person name="Albert L."/>
            <person name="Andreopoulos W."/>
            <person name="Angelini C."/>
            <person name="Antonin V."/>
            <person name="Barry K.W."/>
            <person name="Bougher N.L."/>
            <person name="Buchanan P."/>
            <person name="Buyck B."/>
            <person name="Bense V."/>
            <person name="Catcheside P."/>
            <person name="Chovatia M."/>
            <person name="Cooper J."/>
            <person name="Damon W."/>
            <person name="Desjardin D."/>
            <person name="Finy P."/>
            <person name="Geml J."/>
            <person name="Haridas S."/>
            <person name="Hughes K."/>
            <person name="Justo A."/>
            <person name="Karasinski D."/>
            <person name="Kautmanova I."/>
            <person name="Kiss B."/>
            <person name="Kocsube S."/>
            <person name="Kotiranta H."/>
            <person name="LaButti K.M."/>
            <person name="Lechner B.E."/>
            <person name="Liimatainen K."/>
            <person name="Lipzen A."/>
            <person name="Lukacs Z."/>
            <person name="Mihaltcheva S."/>
            <person name="Morgado L.N."/>
            <person name="Niskanen T."/>
            <person name="Noordeloos M.E."/>
            <person name="Ohm R.A."/>
            <person name="Ortiz-Santana B."/>
            <person name="Ovrebo C."/>
            <person name="Racz N."/>
            <person name="Riley R."/>
            <person name="Savchenko A."/>
            <person name="Shiryaev A."/>
            <person name="Soop K."/>
            <person name="Spirin V."/>
            <person name="Szebenyi C."/>
            <person name="Tomsovsky M."/>
            <person name="Tulloss R.E."/>
            <person name="Uehling J."/>
            <person name="Grigoriev I.V."/>
            <person name="Vagvolgyi C."/>
            <person name="Papp T."/>
            <person name="Martin F.M."/>
            <person name="Miettinen O."/>
            <person name="Hibbett D.S."/>
            <person name="Nagy L.G."/>
        </authorList>
    </citation>
    <scope>NUCLEOTIDE SEQUENCE [LARGE SCALE GENOMIC DNA]</scope>
    <source>
        <strain evidence="6 7">CBS 121175</strain>
    </source>
</reference>
<feature type="compositionally biased region" description="Basic and acidic residues" evidence="4">
    <location>
        <begin position="749"/>
        <end position="761"/>
    </location>
</feature>
<evidence type="ECO:0000256" key="1">
    <source>
        <dbReference type="ARBA" id="ARBA00004123"/>
    </source>
</evidence>
<dbReference type="InterPro" id="IPR013087">
    <property type="entry name" value="Znf_C2H2_type"/>
</dbReference>
<feature type="compositionally biased region" description="Basic and acidic residues" evidence="4">
    <location>
        <begin position="1"/>
        <end position="25"/>
    </location>
</feature>
<feature type="region of interest" description="Disordered" evidence="4">
    <location>
        <begin position="1"/>
        <end position="101"/>
    </location>
</feature>
<dbReference type="Pfam" id="PF12066">
    <property type="entry name" value="SERRATE_Ars2_N"/>
    <property type="match status" value="1"/>
</dbReference>
<dbReference type="EMBL" id="ML210154">
    <property type="protein sequence ID" value="TFK28692.1"/>
    <property type="molecule type" value="Genomic_DNA"/>
</dbReference>
<dbReference type="GO" id="GO:0003676">
    <property type="term" value="F:nucleic acid binding"/>
    <property type="evidence" value="ECO:0007669"/>
    <property type="project" value="InterPro"/>
</dbReference>
<dbReference type="Gene3D" id="3.30.70.330">
    <property type="match status" value="1"/>
</dbReference>
<evidence type="ECO:0000313" key="6">
    <source>
        <dbReference type="EMBL" id="TFK28692.1"/>
    </source>
</evidence>
<dbReference type="OrthoDB" id="342064at2759"/>
<evidence type="ECO:0000259" key="5">
    <source>
        <dbReference type="PROSITE" id="PS00028"/>
    </source>
</evidence>
<dbReference type="InterPro" id="IPR021933">
    <property type="entry name" value="SERRATE/Ars2_N"/>
</dbReference>
<dbReference type="Pfam" id="PF04959">
    <property type="entry name" value="ARS2"/>
    <property type="match status" value="1"/>
</dbReference>
<dbReference type="PANTHER" id="PTHR13165:SF0">
    <property type="entry name" value="SERRATE RNA EFFECTOR MOLECULE HOMOLOG"/>
    <property type="match status" value="1"/>
</dbReference>
<protein>
    <recommendedName>
        <fullName evidence="5">C2H2-type domain-containing protein</fullName>
    </recommendedName>
</protein>
<feature type="compositionally biased region" description="Polar residues" evidence="4">
    <location>
        <begin position="421"/>
        <end position="441"/>
    </location>
</feature>
<evidence type="ECO:0000256" key="4">
    <source>
        <dbReference type="SAM" id="MobiDB-lite"/>
    </source>
</evidence>
<dbReference type="SUPFAM" id="SSF54928">
    <property type="entry name" value="RNA-binding domain, RBD"/>
    <property type="match status" value="1"/>
</dbReference>
<dbReference type="InterPro" id="IPR012677">
    <property type="entry name" value="Nucleotide-bd_a/b_plait_sf"/>
</dbReference>
<dbReference type="GO" id="GO:0031047">
    <property type="term" value="P:regulatory ncRNA-mediated gene silencing"/>
    <property type="evidence" value="ECO:0007669"/>
    <property type="project" value="UniProtKB-ARBA"/>
</dbReference>
<feature type="compositionally biased region" description="Low complexity" evidence="4">
    <location>
        <begin position="792"/>
        <end position="813"/>
    </location>
</feature>
<gene>
    <name evidence="6" type="ORF">FA15DRAFT_584107</name>
</gene>
<sequence>MDWDSHDRERPYPYERDRAGHDYGRRGRSRSPPPDEAGRKRRRSTSPYERERYEPRPRHNDDFDTHSRGYGGGGYSPRRGHAPPYPPNRRPPPDPHSFDYPATLKQYAEWFRFHYPTQATEEDNADKAAEQEAGDGSKPRNGIKTRWEKYKKEFAANQLQVMFDHHKKSPWFAEKYDPNPDFAALRTRVRKDGWKGRLNNFLLDLEAGKFDPDLNEPRDESMSPVKDTVNGESAENNAAPVAGDDSKPAGGDDDMQFNIDADEEPVDHDGARPEANGKGASNKKQDNRGDEIAVPPEGNQVMIRTIPPDIGRVKLEEACSKLPGFIYLALGDPLQKRNFYRAGWIRFRDDADMTAVMAELNEKKIDGFKLHVNHNMKPFVNRIRYAPEVASRPERLEKDLANAKKLASILEDEAGKLRATKVSTSKTENGTGTVDDQQTDAPMSAVETEDDDPEPKERGSDAVERRIEIAMAELRDQGLVNVNDEQAYDAKKTIVSLDLYLAYLRAAFNTCYYCSVTTDHVEELQRKCVRHLRKPPVEEQVKAVENRTDKDKSKDDNSADKPLEKEKKDNKTANDKKEGRNDDRWLEWLDSKIALLINRDGVDPRDYGGKSYEEELSKAVEAHIKQEDEGKFRCKTCQKLFKATTFVEKHIANKHAELVKQLDEIPYFNNFALDPHRIQPFAHPPPNAGTGNNQPPPQAFGIQPPAFQDHRNFYPPYGPYPPPPYHGGHWEYPYPPYMHMPMYPPQMPPRRDDNPGRRLSDRIGGFSLDPSLPQAAGLPPKPTPAALDQALSSGNNTGRRNNNNNSNSRNNGSGPAGPPPPPPPDAKEDPRAAAGKRVSYHDMDLVAEGDVELSY</sequence>
<dbReference type="InterPro" id="IPR039727">
    <property type="entry name" value="SE/Ars2"/>
</dbReference>
<feature type="region of interest" description="Disordered" evidence="4">
    <location>
        <begin position="420"/>
        <end position="461"/>
    </location>
</feature>
<evidence type="ECO:0000313" key="7">
    <source>
        <dbReference type="Proteomes" id="UP000307440"/>
    </source>
</evidence>
<dbReference type="PROSITE" id="PS00028">
    <property type="entry name" value="ZINC_FINGER_C2H2_1"/>
    <property type="match status" value="1"/>
</dbReference>
<dbReference type="InterPro" id="IPR035979">
    <property type="entry name" value="RBD_domain_sf"/>
</dbReference>
<name>A0A5C3L7Q2_COPMA</name>
<proteinExistence type="inferred from homology"/>
<keyword evidence="7" id="KW-1185">Reference proteome</keyword>
<feature type="compositionally biased region" description="Basic and acidic residues" evidence="4">
    <location>
        <begin position="48"/>
        <end position="67"/>
    </location>
</feature>
<feature type="compositionally biased region" description="Acidic residues" evidence="4">
    <location>
        <begin position="251"/>
        <end position="266"/>
    </location>
</feature>
<comment type="similarity">
    <text evidence="2">Belongs to the ARS2 family.</text>
</comment>
<comment type="subcellular location">
    <subcellularLocation>
        <location evidence="1">Nucleus</location>
    </subcellularLocation>
</comment>
<dbReference type="GO" id="GO:0016604">
    <property type="term" value="C:nuclear body"/>
    <property type="evidence" value="ECO:0007669"/>
    <property type="project" value="TreeGrafter"/>
</dbReference>
<feature type="domain" description="C2H2-type" evidence="5">
    <location>
        <begin position="634"/>
        <end position="655"/>
    </location>
</feature>
<keyword evidence="3" id="KW-0539">Nucleus</keyword>
<feature type="region of interest" description="Disordered" evidence="4">
    <location>
        <begin position="684"/>
        <end position="708"/>
    </location>
</feature>
<evidence type="ECO:0000256" key="3">
    <source>
        <dbReference type="ARBA" id="ARBA00023242"/>
    </source>
</evidence>
<feature type="region of interest" description="Disordered" evidence="4">
    <location>
        <begin position="745"/>
        <end position="841"/>
    </location>
</feature>
<feature type="compositionally biased region" description="Basic and acidic residues" evidence="4">
    <location>
        <begin position="125"/>
        <end position="138"/>
    </location>
</feature>
<dbReference type="PANTHER" id="PTHR13165">
    <property type="entry name" value="ARSENITE-RESISTANCE PROTEIN 2"/>
    <property type="match status" value="1"/>
</dbReference>
<feature type="region of interest" description="Disordered" evidence="4">
    <location>
        <begin position="115"/>
        <end position="143"/>
    </location>
</feature>
<dbReference type="Proteomes" id="UP000307440">
    <property type="component" value="Unassembled WGS sequence"/>
</dbReference>
<feature type="region of interest" description="Disordered" evidence="4">
    <location>
        <begin position="209"/>
        <end position="294"/>
    </location>
</feature>
<dbReference type="CDD" id="cd00590">
    <property type="entry name" value="RRM_SF"/>
    <property type="match status" value="1"/>
</dbReference>
<dbReference type="AlphaFoldDB" id="A0A5C3L7Q2"/>
<dbReference type="STRING" id="230819.A0A5C3L7Q2"/>
<dbReference type="InterPro" id="IPR007042">
    <property type="entry name" value="SERRATE/Ars2_C"/>
</dbReference>
<dbReference type="GO" id="GO:0016070">
    <property type="term" value="P:RNA metabolic process"/>
    <property type="evidence" value="ECO:0007669"/>
    <property type="project" value="UniProtKB-ARBA"/>
</dbReference>